<evidence type="ECO:0000256" key="3">
    <source>
        <dbReference type="ARBA" id="ARBA00022692"/>
    </source>
</evidence>
<evidence type="ECO:0000256" key="1">
    <source>
        <dbReference type="ARBA" id="ARBA00004141"/>
    </source>
</evidence>
<comment type="similarity">
    <text evidence="2">Belongs to the UPF0382 family.</text>
</comment>
<dbReference type="PANTHER" id="PTHR43461:SF1">
    <property type="entry name" value="TRANSMEMBRANE PROTEIN 256"/>
    <property type="match status" value="1"/>
</dbReference>
<dbReference type="Pfam" id="PF04241">
    <property type="entry name" value="DUF423"/>
    <property type="match status" value="1"/>
</dbReference>
<organism evidence="7 8">
    <name type="scientific">Glaciecola siphonariae</name>
    <dbReference type="NCBI Taxonomy" id="521012"/>
    <lineage>
        <taxon>Bacteria</taxon>
        <taxon>Pseudomonadati</taxon>
        <taxon>Pseudomonadota</taxon>
        <taxon>Gammaproteobacteria</taxon>
        <taxon>Alteromonadales</taxon>
        <taxon>Alteromonadaceae</taxon>
        <taxon>Glaciecola</taxon>
    </lineage>
</organism>
<evidence type="ECO:0000256" key="5">
    <source>
        <dbReference type="ARBA" id="ARBA00023136"/>
    </source>
</evidence>
<gene>
    <name evidence="7" type="ORF">ACFO4O_05305</name>
</gene>
<comment type="subcellular location">
    <subcellularLocation>
        <location evidence="1">Membrane</location>
        <topology evidence="1">Multi-pass membrane protein</topology>
    </subcellularLocation>
</comment>
<feature type="transmembrane region" description="Helical" evidence="6">
    <location>
        <begin position="112"/>
        <end position="133"/>
    </location>
</feature>
<evidence type="ECO:0000256" key="2">
    <source>
        <dbReference type="ARBA" id="ARBA00009694"/>
    </source>
</evidence>
<feature type="transmembrane region" description="Helical" evidence="6">
    <location>
        <begin position="61"/>
        <end position="79"/>
    </location>
</feature>
<keyword evidence="5 6" id="KW-0472">Membrane</keyword>
<protein>
    <submittedName>
        <fullName evidence="7">DUF423 domain-containing protein</fullName>
    </submittedName>
</protein>
<feature type="transmembrane region" description="Helical" evidence="6">
    <location>
        <begin position="20"/>
        <end position="41"/>
    </location>
</feature>
<evidence type="ECO:0000256" key="6">
    <source>
        <dbReference type="SAM" id="Phobius"/>
    </source>
</evidence>
<dbReference type="EMBL" id="JBHSGU010000002">
    <property type="protein sequence ID" value="MFC4699572.1"/>
    <property type="molecule type" value="Genomic_DNA"/>
</dbReference>
<evidence type="ECO:0000256" key="4">
    <source>
        <dbReference type="ARBA" id="ARBA00022989"/>
    </source>
</evidence>
<keyword evidence="3 6" id="KW-0812">Transmembrane</keyword>
<comment type="caution">
    <text evidence="7">The sequence shown here is derived from an EMBL/GenBank/DDBJ whole genome shotgun (WGS) entry which is preliminary data.</text>
</comment>
<dbReference type="RefSeq" id="WP_382406313.1">
    <property type="nucleotide sequence ID" value="NZ_JBHSGU010000002.1"/>
</dbReference>
<proteinExistence type="inferred from homology"/>
<accession>A0ABV9LST3</accession>
<evidence type="ECO:0000313" key="7">
    <source>
        <dbReference type="EMBL" id="MFC4699572.1"/>
    </source>
</evidence>
<keyword evidence="8" id="KW-1185">Reference proteome</keyword>
<dbReference type="PANTHER" id="PTHR43461">
    <property type="entry name" value="TRANSMEMBRANE PROTEIN 256"/>
    <property type="match status" value="1"/>
</dbReference>
<dbReference type="InterPro" id="IPR006696">
    <property type="entry name" value="DUF423"/>
</dbReference>
<feature type="transmembrane region" description="Helical" evidence="6">
    <location>
        <begin position="86"/>
        <end position="106"/>
    </location>
</feature>
<dbReference type="Proteomes" id="UP001595897">
    <property type="component" value="Unassembled WGS sequence"/>
</dbReference>
<sequence length="153" mass="16146">MSKTLHAASNNSTALANARFALITGAAFCLLSVMIGAFAAHGLKAVLSEYHLSVVETGARYQMYHGIALILIGVLQLSLPNMASRFVAMCFTLGIVCFSGSLYLLASGGFSFVAFITPLGGLMLLLGWGGFIFQVYKHTKAAKGLNSETCNDA</sequence>
<keyword evidence="4 6" id="KW-1133">Transmembrane helix</keyword>
<name>A0ABV9LST3_9ALTE</name>
<reference evidence="8" key="1">
    <citation type="journal article" date="2019" name="Int. J. Syst. Evol. Microbiol.">
        <title>The Global Catalogue of Microorganisms (GCM) 10K type strain sequencing project: providing services to taxonomists for standard genome sequencing and annotation.</title>
        <authorList>
            <consortium name="The Broad Institute Genomics Platform"/>
            <consortium name="The Broad Institute Genome Sequencing Center for Infectious Disease"/>
            <person name="Wu L."/>
            <person name="Ma J."/>
        </authorList>
    </citation>
    <scope>NUCLEOTIDE SEQUENCE [LARGE SCALE GENOMIC DNA]</scope>
    <source>
        <strain evidence="8">KACC 12507</strain>
    </source>
</reference>
<evidence type="ECO:0000313" key="8">
    <source>
        <dbReference type="Proteomes" id="UP001595897"/>
    </source>
</evidence>